<dbReference type="EMBL" id="JACHIA010000003">
    <property type="protein sequence ID" value="MBB6069785.1"/>
    <property type="molecule type" value="Genomic_DNA"/>
</dbReference>
<feature type="signal peptide" evidence="1">
    <location>
        <begin position="1"/>
        <end position="28"/>
    </location>
</feature>
<proteinExistence type="predicted"/>
<dbReference type="InterPro" id="IPR032710">
    <property type="entry name" value="NTF2-like_dom_sf"/>
</dbReference>
<keyword evidence="1" id="KW-0732">Signal</keyword>
<organism evidence="3 4">
    <name type="scientific">Longimicrobium terrae</name>
    <dbReference type="NCBI Taxonomy" id="1639882"/>
    <lineage>
        <taxon>Bacteria</taxon>
        <taxon>Pseudomonadati</taxon>
        <taxon>Gemmatimonadota</taxon>
        <taxon>Longimicrobiia</taxon>
        <taxon>Longimicrobiales</taxon>
        <taxon>Longimicrobiaceae</taxon>
        <taxon>Longimicrobium</taxon>
    </lineage>
</organism>
<dbReference type="Pfam" id="PF14534">
    <property type="entry name" value="DUF4440"/>
    <property type="match status" value="1"/>
</dbReference>
<comment type="caution">
    <text evidence="3">The sequence shown here is derived from an EMBL/GenBank/DDBJ whole genome shotgun (WGS) entry which is preliminary data.</text>
</comment>
<dbReference type="AlphaFoldDB" id="A0A841GWU2"/>
<evidence type="ECO:0000256" key="1">
    <source>
        <dbReference type="SAM" id="SignalP"/>
    </source>
</evidence>
<reference evidence="3 4" key="1">
    <citation type="submission" date="2020-08" db="EMBL/GenBank/DDBJ databases">
        <title>Genomic Encyclopedia of Type Strains, Phase IV (KMG-IV): sequencing the most valuable type-strain genomes for metagenomic binning, comparative biology and taxonomic classification.</title>
        <authorList>
            <person name="Goeker M."/>
        </authorList>
    </citation>
    <scope>NUCLEOTIDE SEQUENCE [LARGE SCALE GENOMIC DNA]</scope>
    <source>
        <strain evidence="3 4">DSM 29007</strain>
    </source>
</reference>
<protein>
    <recommendedName>
        <fullName evidence="2">DUF4440 domain-containing protein</fullName>
    </recommendedName>
</protein>
<feature type="chain" id="PRO_5032822658" description="DUF4440 domain-containing protein" evidence="1">
    <location>
        <begin position="29"/>
        <end position="184"/>
    </location>
</feature>
<gene>
    <name evidence="3" type="ORF">HNQ61_001402</name>
</gene>
<dbReference type="RefSeq" id="WP_170036082.1">
    <property type="nucleotide sequence ID" value="NZ_JABDTL010000002.1"/>
</dbReference>
<accession>A0A841GWU2</accession>
<evidence type="ECO:0000313" key="3">
    <source>
        <dbReference type="EMBL" id="MBB6069785.1"/>
    </source>
</evidence>
<keyword evidence="4" id="KW-1185">Reference proteome</keyword>
<dbReference type="SUPFAM" id="SSF54427">
    <property type="entry name" value="NTF2-like"/>
    <property type="match status" value="1"/>
</dbReference>
<dbReference type="Gene3D" id="3.10.450.50">
    <property type="match status" value="1"/>
</dbReference>
<evidence type="ECO:0000259" key="2">
    <source>
        <dbReference type="Pfam" id="PF14534"/>
    </source>
</evidence>
<dbReference type="InterPro" id="IPR027843">
    <property type="entry name" value="DUF4440"/>
</dbReference>
<dbReference type="Proteomes" id="UP000582837">
    <property type="component" value="Unassembled WGS sequence"/>
</dbReference>
<sequence>MIFDFVPAPRVLAAAALLLAAGPGALSAQSAPAPAPTSPADPSTYGPLYDEIARMDSILFDAAFYSCDAAKVNAIFSDDVEFYHDLGGAQEVDAVRESSVRMARGCADGSNALRVLVPGSMHVYPMNNYGAVQVADHRFVQRDGSPTGIAKMVMLWRRTDAGWRVTRVISYDHHEDHSAPARDD</sequence>
<feature type="domain" description="DUF4440" evidence="2">
    <location>
        <begin position="61"/>
        <end position="165"/>
    </location>
</feature>
<evidence type="ECO:0000313" key="4">
    <source>
        <dbReference type="Proteomes" id="UP000582837"/>
    </source>
</evidence>
<name>A0A841GWU2_9BACT</name>